<dbReference type="OrthoDB" id="1746033at2759"/>
<name>A0A7J0E918_9ERIC</name>
<protein>
    <submittedName>
        <fullName evidence="2">Uncharacterized protein</fullName>
    </submittedName>
</protein>
<comment type="caution">
    <text evidence="2">The sequence shown here is derived from an EMBL/GenBank/DDBJ whole genome shotgun (WGS) entry which is preliminary data.</text>
</comment>
<feature type="region of interest" description="Disordered" evidence="1">
    <location>
        <begin position="60"/>
        <end position="99"/>
    </location>
</feature>
<keyword evidence="3" id="KW-1185">Reference proteome</keyword>
<dbReference type="Proteomes" id="UP000585474">
    <property type="component" value="Unassembled WGS sequence"/>
</dbReference>
<feature type="compositionally biased region" description="Basic residues" evidence="1">
    <location>
        <begin position="60"/>
        <end position="69"/>
    </location>
</feature>
<dbReference type="EMBL" id="BJWL01000002">
    <property type="protein sequence ID" value="GFY82656.1"/>
    <property type="molecule type" value="Genomic_DNA"/>
</dbReference>
<reference evidence="2 3" key="1">
    <citation type="submission" date="2019-07" db="EMBL/GenBank/DDBJ databases">
        <title>De Novo Assembly of kiwifruit Actinidia rufa.</title>
        <authorList>
            <person name="Sugita-Konishi S."/>
            <person name="Sato K."/>
            <person name="Mori E."/>
            <person name="Abe Y."/>
            <person name="Kisaki G."/>
            <person name="Hamano K."/>
            <person name="Suezawa K."/>
            <person name="Otani M."/>
            <person name="Fukuda T."/>
            <person name="Manabe T."/>
            <person name="Gomi K."/>
            <person name="Tabuchi M."/>
            <person name="Akimitsu K."/>
            <person name="Kataoka I."/>
        </authorList>
    </citation>
    <scope>NUCLEOTIDE SEQUENCE [LARGE SCALE GENOMIC DNA]</scope>
    <source>
        <strain evidence="3">cv. Fuchu</strain>
    </source>
</reference>
<evidence type="ECO:0000313" key="3">
    <source>
        <dbReference type="Proteomes" id="UP000585474"/>
    </source>
</evidence>
<feature type="region of interest" description="Disordered" evidence="1">
    <location>
        <begin position="1"/>
        <end position="33"/>
    </location>
</feature>
<accession>A0A7J0E918</accession>
<organism evidence="2 3">
    <name type="scientific">Actinidia rufa</name>
    <dbReference type="NCBI Taxonomy" id="165716"/>
    <lineage>
        <taxon>Eukaryota</taxon>
        <taxon>Viridiplantae</taxon>
        <taxon>Streptophyta</taxon>
        <taxon>Embryophyta</taxon>
        <taxon>Tracheophyta</taxon>
        <taxon>Spermatophyta</taxon>
        <taxon>Magnoliopsida</taxon>
        <taxon>eudicotyledons</taxon>
        <taxon>Gunneridae</taxon>
        <taxon>Pentapetalae</taxon>
        <taxon>asterids</taxon>
        <taxon>Ericales</taxon>
        <taxon>Actinidiaceae</taxon>
        <taxon>Actinidia</taxon>
    </lineage>
</organism>
<gene>
    <name evidence="2" type="ORF">Acr_02g0008960</name>
</gene>
<sequence>MLPPIPFERSALVSIPHSKRRHQPTHCDSGPFVGNDDKDKLHCDYFQRPHHTRDTCWRLHGRSTSRGRGGRSSSAGGRGGNSCAHHSTVVEPPPSGSESIAFSTSEIELLRSVMSRLESSNEDND</sequence>
<dbReference type="AlphaFoldDB" id="A0A7J0E918"/>
<evidence type="ECO:0000313" key="2">
    <source>
        <dbReference type="EMBL" id="GFY82656.1"/>
    </source>
</evidence>
<evidence type="ECO:0000256" key="1">
    <source>
        <dbReference type="SAM" id="MobiDB-lite"/>
    </source>
</evidence>
<proteinExistence type="predicted"/>